<dbReference type="Pfam" id="PF00126">
    <property type="entry name" value="HTH_1"/>
    <property type="match status" value="1"/>
</dbReference>
<dbReference type="InterPro" id="IPR036388">
    <property type="entry name" value="WH-like_DNA-bd_sf"/>
</dbReference>
<gene>
    <name evidence="5" type="ORF">BJI69_20950</name>
</gene>
<dbReference type="PANTHER" id="PTHR30537">
    <property type="entry name" value="HTH-TYPE TRANSCRIPTIONAL REGULATOR"/>
    <property type="match status" value="1"/>
</dbReference>
<keyword evidence="4" id="KW-0804">Transcription</keyword>
<dbReference type="Gene3D" id="3.40.190.290">
    <property type="match status" value="1"/>
</dbReference>
<dbReference type="GO" id="GO:0003700">
    <property type="term" value="F:DNA-binding transcription factor activity"/>
    <property type="evidence" value="ECO:0007669"/>
    <property type="project" value="InterPro"/>
</dbReference>
<evidence type="ECO:0000313" key="6">
    <source>
        <dbReference type="Proteomes" id="UP000182987"/>
    </source>
</evidence>
<evidence type="ECO:0000256" key="2">
    <source>
        <dbReference type="ARBA" id="ARBA00023015"/>
    </source>
</evidence>
<dbReference type="SUPFAM" id="SSF53850">
    <property type="entry name" value="Periplasmic binding protein-like II"/>
    <property type="match status" value="1"/>
</dbReference>
<dbReference type="Pfam" id="PF03466">
    <property type="entry name" value="LysR_substrate"/>
    <property type="match status" value="1"/>
</dbReference>
<dbReference type="InterPro" id="IPR000847">
    <property type="entry name" value="LysR_HTH_N"/>
</dbReference>
<evidence type="ECO:0000256" key="3">
    <source>
        <dbReference type="ARBA" id="ARBA00023125"/>
    </source>
</evidence>
<dbReference type="Gene3D" id="1.10.10.10">
    <property type="entry name" value="Winged helix-like DNA-binding domain superfamily/Winged helix DNA-binding domain"/>
    <property type="match status" value="1"/>
</dbReference>
<dbReference type="STRING" id="1440763.BJI69_20950"/>
<evidence type="ECO:0000256" key="4">
    <source>
        <dbReference type="ARBA" id="ARBA00023163"/>
    </source>
</evidence>
<reference evidence="6" key="1">
    <citation type="submission" date="2016-09" db="EMBL/GenBank/DDBJ databases">
        <authorList>
            <person name="Lysoe E."/>
        </authorList>
    </citation>
    <scope>NUCLEOTIDE SEQUENCE [LARGE SCALE GENOMIC DNA]</scope>
    <source>
        <strain evidence="6">LJ96T</strain>
    </source>
</reference>
<dbReference type="Proteomes" id="UP000182987">
    <property type="component" value="Chromosome"/>
</dbReference>
<keyword evidence="3" id="KW-0238">DNA-binding</keyword>
<dbReference type="InterPro" id="IPR005119">
    <property type="entry name" value="LysR_subst-bd"/>
</dbReference>
<dbReference type="KEGG" id="lrz:BJI69_20950"/>
<protein>
    <submittedName>
        <fullName evidence="5">Uncharacterized protein</fullName>
    </submittedName>
</protein>
<dbReference type="FunFam" id="1.10.10.10:FF:000001">
    <property type="entry name" value="LysR family transcriptional regulator"/>
    <property type="match status" value="1"/>
</dbReference>
<dbReference type="PRINTS" id="PR00039">
    <property type="entry name" value="HTHLYSR"/>
</dbReference>
<name>A0A0G9HG31_9GAMM</name>
<dbReference type="PANTHER" id="PTHR30537:SF80">
    <property type="entry name" value="TRANSCRIPTIONAL REGULATOR"/>
    <property type="match status" value="1"/>
</dbReference>
<dbReference type="OrthoDB" id="9810065at2"/>
<accession>A0A0G9HG31</accession>
<proteinExistence type="inferred from homology"/>
<dbReference type="RefSeq" id="WP_046965840.1">
    <property type="nucleotide sequence ID" value="NZ_CP017480.1"/>
</dbReference>
<dbReference type="PROSITE" id="PS50931">
    <property type="entry name" value="HTH_LYSR"/>
    <property type="match status" value="1"/>
</dbReference>
<dbReference type="InterPro" id="IPR058163">
    <property type="entry name" value="LysR-type_TF_proteobact-type"/>
</dbReference>
<evidence type="ECO:0000256" key="1">
    <source>
        <dbReference type="ARBA" id="ARBA00009437"/>
    </source>
</evidence>
<sequence length="302" mass="32998">MDRLDAMQLFVRVADSGSFSKAAIASGVSQSTVSKQIAAIESRLGVQLLRRTTRGLSVTEAGQQYYESILQLIEAVDAAEARVGHAQVAPKGVLRVAISAAFGRFFVLPHLPEFFALYPDVTIDFDISERHANLVEDGIDVAIRIGALSDSSLVARRIGGVRYATVGTPAYFERHGVPRHPRDIENMPCIVFMFQGASRAWRFFENHAPLVVDGKPVVRSNDAEHIRGSVLAGLGMGHSPAWLYARDIADGSLQQVLADYSPPAFPISAVSPAGRRQTRKAQVFIDFLAEKFRQVPELSLPE</sequence>
<comment type="similarity">
    <text evidence="1">Belongs to the LysR transcriptional regulatory family.</text>
</comment>
<keyword evidence="2" id="KW-0805">Transcription regulation</keyword>
<organism evidence="5 6">
    <name type="scientific">Luteibacter rhizovicinus DSM 16549</name>
    <dbReference type="NCBI Taxonomy" id="1440763"/>
    <lineage>
        <taxon>Bacteria</taxon>
        <taxon>Pseudomonadati</taxon>
        <taxon>Pseudomonadota</taxon>
        <taxon>Gammaproteobacteria</taxon>
        <taxon>Lysobacterales</taxon>
        <taxon>Rhodanobacteraceae</taxon>
        <taxon>Luteibacter</taxon>
    </lineage>
</organism>
<dbReference type="CDD" id="cd08422">
    <property type="entry name" value="PBP2_CrgA_like"/>
    <property type="match status" value="1"/>
</dbReference>
<dbReference type="EMBL" id="CP017480">
    <property type="protein sequence ID" value="APG06125.1"/>
    <property type="molecule type" value="Genomic_DNA"/>
</dbReference>
<dbReference type="SUPFAM" id="SSF46785">
    <property type="entry name" value="Winged helix' DNA-binding domain"/>
    <property type="match status" value="1"/>
</dbReference>
<evidence type="ECO:0000313" key="5">
    <source>
        <dbReference type="EMBL" id="APG06125.1"/>
    </source>
</evidence>
<dbReference type="InterPro" id="IPR036390">
    <property type="entry name" value="WH_DNA-bd_sf"/>
</dbReference>
<dbReference type="GO" id="GO:0003677">
    <property type="term" value="F:DNA binding"/>
    <property type="evidence" value="ECO:0007669"/>
    <property type="project" value="UniProtKB-KW"/>
</dbReference>
<dbReference type="AlphaFoldDB" id="A0A0G9HG31"/>
<keyword evidence="6" id="KW-1185">Reference proteome</keyword>
<dbReference type="PATRIC" id="fig|1440763.5.peg.1022"/>